<comment type="similarity">
    <text evidence="2">Belongs to the peptidase M14 family.</text>
</comment>
<dbReference type="InterPro" id="IPR000834">
    <property type="entry name" value="Peptidase_M14"/>
</dbReference>
<evidence type="ECO:0000259" key="4">
    <source>
        <dbReference type="PROSITE" id="PS52035"/>
    </source>
</evidence>
<dbReference type="PANTHER" id="PTHR12756:SF11">
    <property type="entry name" value="CYTOSOLIC CARBOXYPEPTIDASE 1"/>
    <property type="match status" value="1"/>
</dbReference>
<dbReference type="GO" id="GO:0008270">
    <property type="term" value="F:zinc ion binding"/>
    <property type="evidence" value="ECO:0007669"/>
    <property type="project" value="InterPro"/>
</dbReference>
<dbReference type="GO" id="GO:0004181">
    <property type="term" value="F:metallocarboxypeptidase activity"/>
    <property type="evidence" value="ECO:0007669"/>
    <property type="project" value="InterPro"/>
</dbReference>
<accession>A0A432VQZ4</accession>
<evidence type="ECO:0000256" key="2">
    <source>
        <dbReference type="PROSITE-ProRule" id="PRU01379"/>
    </source>
</evidence>
<proteinExistence type="inferred from homology"/>
<dbReference type="SMART" id="SM00631">
    <property type="entry name" value="Zn_pept"/>
    <property type="match status" value="1"/>
</dbReference>
<dbReference type="GO" id="GO:0006508">
    <property type="term" value="P:proteolysis"/>
    <property type="evidence" value="ECO:0007669"/>
    <property type="project" value="InterPro"/>
</dbReference>
<dbReference type="EMBL" id="PIPI01000008">
    <property type="protein sequence ID" value="RUO18686.1"/>
    <property type="molecule type" value="Genomic_DNA"/>
</dbReference>
<name>A0A432VQZ4_9GAMM</name>
<dbReference type="Pfam" id="PF00246">
    <property type="entry name" value="Peptidase_M14"/>
    <property type="match status" value="1"/>
</dbReference>
<dbReference type="PANTHER" id="PTHR12756">
    <property type="entry name" value="CYTOSOLIC CARBOXYPEPTIDASE"/>
    <property type="match status" value="1"/>
</dbReference>
<feature type="active site" description="Proton donor/acceptor" evidence="2">
    <location>
        <position position="382"/>
    </location>
</feature>
<dbReference type="Gene3D" id="3.40.630.10">
    <property type="entry name" value="Zn peptidases"/>
    <property type="match status" value="1"/>
</dbReference>
<dbReference type="PROSITE" id="PS52035">
    <property type="entry name" value="PEPTIDASE_M14"/>
    <property type="match status" value="1"/>
</dbReference>
<sequence length="410" mass="45451">MGIHVKNYLLRTSVVVAAASVMLSACGGAAPVGTTTASAGLYEFDEQAAAVARAESLGHACVFDGVEVRYDFPQARVDGCEQREDGTIVVMTGPENQPINPSPWYAFQVVAAEPQTVALEVLALERGRARYNPKVSTDGASWQDIEHSKSDHSIYFSLDVGPQPVWVAGQEMFGNDDYWQWVDGLAREYELRRFTIGYSAQGRQMPALVSYGSGDEWLVLIGRQHPPELTGAMAMRAFVEEMLSEGAEFLDRYNVLIAPNLNPDGVALGNWRHSTGGLDLNRDWFDRSQPEIAAVHTYLQQIVAEGGDLVYGVDFHSTWRNVYYTMPVDYVARESTFSQEWLQRLGAAVPYEVEEQASAAPGRGIFKQYMADEYGVHSVTYEVGDETDRGEIDTTARAAARVLMQYMLER</sequence>
<keyword evidence="6" id="KW-1185">Reference proteome</keyword>
<dbReference type="CDD" id="cd06237">
    <property type="entry name" value="M14_Nna1-like"/>
    <property type="match status" value="1"/>
</dbReference>
<dbReference type="SUPFAM" id="SSF53187">
    <property type="entry name" value="Zn-dependent exopeptidases"/>
    <property type="match status" value="1"/>
</dbReference>
<comment type="cofactor">
    <cofactor evidence="1">
        <name>Zn(2+)</name>
        <dbReference type="ChEBI" id="CHEBI:29105"/>
    </cofactor>
</comment>
<gene>
    <name evidence="5" type="ORF">CWE06_10615</name>
</gene>
<evidence type="ECO:0000313" key="5">
    <source>
        <dbReference type="EMBL" id="RUO18686.1"/>
    </source>
</evidence>
<dbReference type="AlphaFoldDB" id="A0A432VQZ4"/>
<reference evidence="5 6" key="1">
    <citation type="journal article" date="2011" name="Front. Microbiol.">
        <title>Genomic signatures of strain selection and enhancement in Bacillus atrophaeus var. globigii, a historical biowarfare simulant.</title>
        <authorList>
            <person name="Gibbons H.S."/>
            <person name="Broomall S.M."/>
            <person name="McNew L.A."/>
            <person name="Daligault H."/>
            <person name="Chapman C."/>
            <person name="Bruce D."/>
            <person name="Karavis M."/>
            <person name="Krepps M."/>
            <person name="McGregor P.A."/>
            <person name="Hong C."/>
            <person name="Park K.H."/>
            <person name="Akmal A."/>
            <person name="Feldman A."/>
            <person name="Lin J.S."/>
            <person name="Chang W.E."/>
            <person name="Higgs B.W."/>
            <person name="Demirev P."/>
            <person name="Lindquist J."/>
            <person name="Liem A."/>
            <person name="Fochler E."/>
            <person name="Read T.D."/>
            <person name="Tapia R."/>
            <person name="Johnson S."/>
            <person name="Bishop-Lilly K.A."/>
            <person name="Detter C."/>
            <person name="Han C."/>
            <person name="Sozhamannan S."/>
            <person name="Rosenzweig C.N."/>
            <person name="Skowronski E.W."/>
        </authorList>
    </citation>
    <scope>NUCLEOTIDE SEQUENCE [LARGE SCALE GENOMIC DNA]</scope>
    <source>
        <strain evidence="5 6">AK5</strain>
    </source>
</reference>
<dbReference type="PROSITE" id="PS51257">
    <property type="entry name" value="PROKAR_LIPOPROTEIN"/>
    <property type="match status" value="1"/>
</dbReference>
<keyword evidence="3" id="KW-0732">Signal</keyword>
<feature type="chain" id="PRO_5019501935" description="Peptidase M14 domain-containing protein" evidence="3">
    <location>
        <begin position="30"/>
        <end position="410"/>
    </location>
</feature>
<feature type="domain" description="Peptidase M14" evidence="4">
    <location>
        <begin position="171"/>
        <end position="410"/>
    </location>
</feature>
<evidence type="ECO:0000313" key="6">
    <source>
        <dbReference type="Proteomes" id="UP000288212"/>
    </source>
</evidence>
<dbReference type="Proteomes" id="UP000288212">
    <property type="component" value="Unassembled WGS sequence"/>
</dbReference>
<evidence type="ECO:0000256" key="1">
    <source>
        <dbReference type="ARBA" id="ARBA00001947"/>
    </source>
</evidence>
<organism evidence="5 6">
    <name type="scientific">Aliidiomarina haloalkalitolerans</name>
    <dbReference type="NCBI Taxonomy" id="859059"/>
    <lineage>
        <taxon>Bacteria</taxon>
        <taxon>Pseudomonadati</taxon>
        <taxon>Pseudomonadota</taxon>
        <taxon>Gammaproteobacteria</taxon>
        <taxon>Alteromonadales</taxon>
        <taxon>Idiomarinaceae</taxon>
        <taxon>Aliidiomarina</taxon>
    </lineage>
</organism>
<feature type="signal peptide" evidence="3">
    <location>
        <begin position="1"/>
        <end position="29"/>
    </location>
</feature>
<dbReference type="InterPro" id="IPR050821">
    <property type="entry name" value="Cytosolic_carboxypeptidase"/>
</dbReference>
<evidence type="ECO:0000256" key="3">
    <source>
        <dbReference type="SAM" id="SignalP"/>
    </source>
</evidence>
<comment type="caution">
    <text evidence="5">The sequence shown here is derived from an EMBL/GenBank/DDBJ whole genome shotgun (WGS) entry which is preliminary data.</text>
</comment>
<protein>
    <recommendedName>
        <fullName evidence="4">Peptidase M14 domain-containing protein</fullName>
    </recommendedName>
</protein>